<feature type="signal peptide" evidence="1">
    <location>
        <begin position="1"/>
        <end position="21"/>
    </location>
</feature>
<keyword evidence="4" id="KW-1185">Reference proteome</keyword>
<dbReference type="Pfam" id="PF03958">
    <property type="entry name" value="Secretin_N"/>
    <property type="match status" value="1"/>
</dbReference>
<dbReference type="Proteomes" id="UP000243207">
    <property type="component" value="Chromosome I"/>
</dbReference>
<reference evidence="4" key="1">
    <citation type="submission" date="2016-10" db="EMBL/GenBank/DDBJ databases">
        <authorList>
            <person name="Varghese N."/>
            <person name="Submissions S."/>
        </authorList>
    </citation>
    <scope>NUCLEOTIDE SEQUENCE [LARGE SCALE GENOMIC DNA]</scope>
    <source>
        <strain evidence="4">NRRL B-51270</strain>
    </source>
</reference>
<protein>
    <recommendedName>
        <fullName evidence="2">NolW-like domain-containing protein</fullName>
    </recommendedName>
</protein>
<gene>
    <name evidence="3" type="ORF">SAMN05216421_1219</name>
</gene>
<dbReference type="InterPro" id="IPR005644">
    <property type="entry name" value="NolW-like"/>
</dbReference>
<dbReference type="RefSeq" id="WP_093392311.1">
    <property type="nucleotide sequence ID" value="NZ_LT629736.1"/>
</dbReference>
<name>A0A1H1QUR7_9GAMM</name>
<sequence>MKTPTAGCVLAAWLFASGLQAAPTTEVISLNHTLAESLLPAIEPILSEDERISAYGNQLILRAEPNRITTIREAISTLDQQPSRLRISVANTEAIDQTQRGYQVNGRIAGGGVEVTTGDSRNGNQTRIIRRETRGATDGVRQITANEGYPVMIQRGSSVPVTTTTSNAYGQVLQQTEYRDVAEGFYATVRINGNLATIYLNANNDRVNRSDNRIIDIQRADTVVTAPLGEWVTVAGIDDSESINDTGIGKRISTRGTNQSSLRLKVERLD</sequence>
<dbReference type="AlphaFoldDB" id="A0A1H1QUR7"/>
<evidence type="ECO:0000256" key="1">
    <source>
        <dbReference type="SAM" id="SignalP"/>
    </source>
</evidence>
<feature type="domain" description="NolW-like" evidence="2">
    <location>
        <begin position="25"/>
        <end position="83"/>
    </location>
</feature>
<evidence type="ECO:0000259" key="2">
    <source>
        <dbReference type="Pfam" id="PF03958"/>
    </source>
</evidence>
<dbReference type="STRING" id="487184.SAMN05216421_1219"/>
<evidence type="ECO:0000313" key="3">
    <source>
        <dbReference type="EMBL" id="SDS27262.1"/>
    </source>
</evidence>
<feature type="chain" id="PRO_5009258083" description="NolW-like domain-containing protein" evidence="1">
    <location>
        <begin position="22"/>
        <end position="270"/>
    </location>
</feature>
<dbReference type="OrthoDB" id="5608150at2"/>
<accession>A0A1H1QUR7</accession>
<dbReference type="EMBL" id="LT629736">
    <property type="protein sequence ID" value="SDS27262.1"/>
    <property type="molecule type" value="Genomic_DNA"/>
</dbReference>
<dbReference type="InterPro" id="IPR038591">
    <property type="entry name" value="NolW-like_sf"/>
</dbReference>
<organism evidence="3 4">
    <name type="scientific">Halopseudomonas xinjiangensis</name>
    <dbReference type="NCBI Taxonomy" id="487184"/>
    <lineage>
        <taxon>Bacteria</taxon>
        <taxon>Pseudomonadati</taxon>
        <taxon>Pseudomonadota</taxon>
        <taxon>Gammaproteobacteria</taxon>
        <taxon>Pseudomonadales</taxon>
        <taxon>Pseudomonadaceae</taxon>
        <taxon>Halopseudomonas</taxon>
    </lineage>
</organism>
<evidence type="ECO:0000313" key="4">
    <source>
        <dbReference type="Proteomes" id="UP000243207"/>
    </source>
</evidence>
<proteinExistence type="predicted"/>
<dbReference type="Gene3D" id="3.30.1370.120">
    <property type="match status" value="1"/>
</dbReference>
<keyword evidence="1" id="KW-0732">Signal</keyword>